<keyword evidence="2" id="KW-0295">Fungicide</keyword>
<evidence type="ECO:0000256" key="1">
    <source>
        <dbReference type="ARBA" id="ARBA00022529"/>
    </source>
</evidence>
<dbReference type="Proteomes" id="UP000266234">
    <property type="component" value="Unassembled WGS sequence"/>
</dbReference>
<keyword evidence="5" id="KW-1185">Reference proteome</keyword>
<evidence type="ECO:0000313" key="5">
    <source>
        <dbReference type="Proteomes" id="UP000266234"/>
    </source>
</evidence>
<dbReference type="InterPro" id="IPR022706">
    <property type="entry name" value="Antifungal_prot"/>
</dbReference>
<evidence type="ECO:0000256" key="3">
    <source>
        <dbReference type="SAM" id="SignalP"/>
    </source>
</evidence>
<sequence length="92" mass="10180">MHLSTITLFFVAAMSAVATPVDSSAQNLDARANLGRRRDFPGTCTKSDNRCKYKNSNDKYVTIACPKFDNKKCTKDGNSCTYDDADRSVKCD</sequence>
<evidence type="ECO:0000313" key="4">
    <source>
        <dbReference type="EMBL" id="RGP60307.1"/>
    </source>
</evidence>
<dbReference type="GO" id="GO:0050832">
    <property type="term" value="P:defense response to fungus"/>
    <property type="evidence" value="ECO:0007669"/>
    <property type="project" value="UniProtKB-KW"/>
</dbReference>
<dbReference type="OrthoDB" id="4478077at2759"/>
<dbReference type="SUPFAM" id="SSF57598">
    <property type="entry name" value="Antifungal protein (AGAFP)"/>
    <property type="match status" value="1"/>
</dbReference>
<dbReference type="InterPro" id="IPR023112">
    <property type="entry name" value="Antifungal-protein_dom_sf"/>
</dbReference>
<feature type="chain" id="PRO_5017224421" evidence="3">
    <location>
        <begin position="19"/>
        <end position="92"/>
    </location>
</feature>
<keyword evidence="3" id="KW-0732">Signal</keyword>
<reference evidence="4 5" key="1">
    <citation type="journal article" date="2018" name="PLoS Pathog.">
        <title>Evolution of structural diversity of trichothecenes, a family of toxins produced by plant pathogenic and entomopathogenic fungi.</title>
        <authorList>
            <person name="Proctor R.H."/>
            <person name="McCormick S.P."/>
            <person name="Kim H.S."/>
            <person name="Cardoza R.E."/>
            <person name="Stanley A.M."/>
            <person name="Lindo L."/>
            <person name="Kelly A."/>
            <person name="Brown D.W."/>
            <person name="Lee T."/>
            <person name="Vaughan M.M."/>
            <person name="Alexander N.J."/>
            <person name="Busman M."/>
            <person name="Gutierrez S."/>
        </authorList>
    </citation>
    <scope>NUCLEOTIDE SEQUENCE [LARGE SCALE GENOMIC DNA]</scope>
    <source>
        <strain evidence="4 5">NRRL 20695</strain>
    </source>
</reference>
<comment type="caution">
    <text evidence="4">The sequence shown here is derived from an EMBL/GenBank/DDBJ whole genome shotgun (WGS) entry which is preliminary data.</text>
</comment>
<gene>
    <name evidence="4" type="ORF">FLONG3_10915</name>
</gene>
<keyword evidence="1" id="KW-0929">Antimicrobial</keyword>
<dbReference type="Gene3D" id="2.40.50.60">
    <property type="entry name" value="Antifungal protein domain"/>
    <property type="match status" value="1"/>
</dbReference>
<protein>
    <submittedName>
        <fullName evidence="4">Antifungal</fullName>
    </submittedName>
</protein>
<evidence type="ECO:0000256" key="2">
    <source>
        <dbReference type="ARBA" id="ARBA00022577"/>
    </source>
</evidence>
<dbReference type="Pfam" id="PF11402">
    <property type="entry name" value="Antifungal_prot"/>
    <property type="match status" value="1"/>
</dbReference>
<proteinExistence type="predicted"/>
<name>A0A395RJN1_9HYPO</name>
<dbReference type="GO" id="GO:0031640">
    <property type="term" value="P:killing of cells of another organism"/>
    <property type="evidence" value="ECO:0007669"/>
    <property type="project" value="UniProtKB-KW"/>
</dbReference>
<accession>A0A395RJN1</accession>
<dbReference type="EMBL" id="PXOG01000343">
    <property type="protein sequence ID" value="RGP60307.1"/>
    <property type="molecule type" value="Genomic_DNA"/>
</dbReference>
<feature type="signal peptide" evidence="3">
    <location>
        <begin position="1"/>
        <end position="18"/>
    </location>
</feature>
<dbReference type="AlphaFoldDB" id="A0A395RJN1"/>
<organism evidence="4 5">
    <name type="scientific">Fusarium longipes</name>
    <dbReference type="NCBI Taxonomy" id="694270"/>
    <lineage>
        <taxon>Eukaryota</taxon>
        <taxon>Fungi</taxon>
        <taxon>Dikarya</taxon>
        <taxon>Ascomycota</taxon>
        <taxon>Pezizomycotina</taxon>
        <taxon>Sordariomycetes</taxon>
        <taxon>Hypocreomycetidae</taxon>
        <taxon>Hypocreales</taxon>
        <taxon>Nectriaceae</taxon>
        <taxon>Fusarium</taxon>
    </lineage>
</organism>